<name>A0ACB6V2F0_9ASCO</name>
<sequence length="959" mass="106188">MLPLDPDTDSDLELLDKTVTIGHKFRFFLKDSLELDETHNVLALLKNTIQKFVDKKKAEKQQDDLKRQQKQQQHFQPQKEQTNGGSNRSNSYSPVNNAAATGGTNTCDGKSTSAPTPPSKLFPGPSEIAQSPVDHTNLTLPPFMPAFNNLQPSAQGLSPGSQSLPPLNPETKPEEKDTSFQDFMIENLLFLEDPCVFDSLYQISTSWDGGQHTDPWAQLKDSDSSKNIKRRRAESATAGAKSSAKEDEQPQEVEKEWWRTQASQEQEQSPRHDNSESSKQQSQQENNDNNNKSNDKDSKFDPKKSGQKMPPGFDFNSKNFKVFEIRIMPQHIIAGIVISTLLFSLLSGDSSSGRTNEISWQEFKKDYLDRGLVQKLTVVNRSTVYITSTGFPSSSMYFTIGSVDLFEKRMEEAQKSIPANERVPVAYVERGSILGSIVSFLPTVLLLGALYWMTRRAGGGSGGGIGGGMFGMGQSRAKLYNKATDVNVKFADVAGMDEAKEEIMEFVKFLKEPAKYEELGAKIPRGAILSGPPGTGKTLLAKATAGEANVPFFSVSGSEFIEMFAGVGASRVRDLFKAARAKAPSIIFVDEIDAIGKARNKGFVSGGHDEREATLNQLLVEMDGFESSDHVVVLAGTNRADVLDQALLRPGRFDRHINIDRPDIEGRISIYNVHLKKIKYNKAIPELSGKLAAMTPGFSGADIANVCNEAALIAARQEAEIVELKHFEQAIERVIAGLEKKTRVLVPEKRKVVAYHEAGHAVCGWFLKYADPLVKVSIIPRGSAALGYAQYLPPDQYLVSEDQFKDKMAMALGGRVSEEINFDSVTLGGSDDFQKVTRMAKSMVTQLGMSPKVGHLFYEQSNESPQNPFSERTGEIIDTEIRRIVREAHDRCKTLLTEKKHEVELVAEELLRKEVIGREDMIRLLGPRPFPERNDAFDKYLSKTPEAKQSEDNNSSAQA</sequence>
<evidence type="ECO:0000313" key="2">
    <source>
        <dbReference type="Proteomes" id="UP000744676"/>
    </source>
</evidence>
<accession>A0ACB6V2F0</accession>
<protein>
    <submittedName>
        <fullName evidence="1">Uncharacterized protein</fullName>
    </submittedName>
</protein>
<dbReference type="Proteomes" id="UP000744676">
    <property type="component" value="Unassembled WGS sequence"/>
</dbReference>
<evidence type="ECO:0000313" key="1">
    <source>
        <dbReference type="EMBL" id="KAF5095732.1"/>
    </source>
</evidence>
<proteinExistence type="predicted"/>
<keyword evidence="2" id="KW-1185">Reference proteome</keyword>
<dbReference type="EMBL" id="QVQA01000113">
    <property type="protein sequence ID" value="KAF5095732.1"/>
    <property type="molecule type" value="Genomic_DNA"/>
</dbReference>
<gene>
    <name evidence="1" type="ORF">D0Z00_003035</name>
</gene>
<reference evidence="1 2" key="1">
    <citation type="journal article" date="2020" name="Front. Microbiol.">
        <title>Phenotypic and Genetic Characterization of the Cheese Ripening Yeast Geotrichum candidum.</title>
        <authorList>
            <person name="Perkins V."/>
            <person name="Vignola S."/>
            <person name="Lessard M.H."/>
            <person name="Plante P.L."/>
            <person name="Corbeil J."/>
            <person name="Dugat-Bony E."/>
            <person name="Frenette M."/>
            <person name="Labrie S."/>
        </authorList>
    </citation>
    <scope>NUCLEOTIDE SEQUENCE [LARGE SCALE GENOMIC DNA]</scope>
    <source>
        <strain evidence="1 2">LMA-1147</strain>
    </source>
</reference>
<comment type="caution">
    <text evidence="1">The sequence shown here is derived from an EMBL/GenBank/DDBJ whole genome shotgun (WGS) entry which is preliminary data.</text>
</comment>
<organism evidence="1 2">
    <name type="scientific">Geotrichum galactomycetum</name>
    <dbReference type="NCBI Taxonomy" id="27317"/>
    <lineage>
        <taxon>Eukaryota</taxon>
        <taxon>Fungi</taxon>
        <taxon>Dikarya</taxon>
        <taxon>Ascomycota</taxon>
        <taxon>Saccharomycotina</taxon>
        <taxon>Dipodascomycetes</taxon>
        <taxon>Dipodascales</taxon>
        <taxon>Dipodascaceae</taxon>
        <taxon>Geotrichum</taxon>
    </lineage>
</organism>